<reference evidence="2" key="1">
    <citation type="submission" date="2014-09" db="EMBL/GenBank/DDBJ databases">
        <authorList>
            <person name="Magalhaes I.L.F."/>
            <person name="Oliveira U."/>
            <person name="Santos F.R."/>
            <person name="Vidigal T.H.D.A."/>
            <person name="Brescovit A.D."/>
            <person name="Santos A.J."/>
        </authorList>
    </citation>
    <scope>NUCLEOTIDE SEQUENCE</scope>
    <source>
        <tissue evidence="2">Shoot tissue taken approximately 20 cm above the soil surface</tissue>
    </source>
</reference>
<dbReference type="EMBL" id="GBRH01189676">
    <property type="protein sequence ID" value="JAE08220.1"/>
    <property type="molecule type" value="Transcribed_RNA"/>
</dbReference>
<evidence type="ECO:0000313" key="2">
    <source>
        <dbReference type="EMBL" id="JAE08220.1"/>
    </source>
</evidence>
<protein>
    <submittedName>
        <fullName evidence="2">Uncharacterized protein</fullName>
    </submittedName>
</protein>
<dbReference type="AlphaFoldDB" id="A0A0A9F5D5"/>
<proteinExistence type="predicted"/>
<feature type="region of interest" description="Disordered" evidence="1">
    <location>
        <begin position="34"/>
        <end position="54"/>
    </location>
</feature>
<name>A0A0A9F5D5_ARUDO</name>
<evidence type="ECO:0000256" key="1">
    <source>
        <dbReference type="SAM" id="MobiDB-lite"/>
    </source>
</evidence>
<accession>A0A0A9F5D5</accession>
<organism evidence="2">
    <name type="scientific">Arundo donax</name>
    <name type="common">Giant reed</name>
    <name type="synonym">Donax arundinaceus</name>
    <dbReference type="NCBI Taxonomy" id="35708"/>
    <lineage>
        <taxon>Eukaryota</taxon>
        <taxon>Viridiplantae</taxon>
        <taxon>Streptophyta</taxon>
        <taxon>Embryophyta</taxon>
        <taxon>Tracheophyta</taxon>
        <taxon>Spermatophyta</taxon>
        <taxon>Magnoliopsida</taxon>
        <taxon>Liliopsida</taxon>
        <taxon>Poales</taxon>
        <taxon>Poaceae</taxon>
        <taxon>PACMAD clade</taxon>
        <taxon>Arundinoideae</taxon>
        <taxon>Arundineae</taxon>
        <taxon>Arundo</taxon>
    </lineage>
</organism>
<reference evidence="2" key="2">
    <citation type="journal article" date="2015" name="Data Brief">
        <title>Shoot transcriptome of the giant reed, Arundo donax.</title>
        <authorList>
            <person name="Barrero R.A."/>
            <person name="Guerrero F.D."/>
            <person name="Moolhuijzen P."/>
            <person name="Goolsby J.A."/>
            <person name="Tidwell J."/>
            <person name="Bellgard S.E."/>
            <person name="Bellgard M.I."/>
        </authorList>
    </citation>
    <scope>NUCLEOTIDE SEQUENCE</scope>
    <source>
        <tissue evidence="2">Shoot tissue taken approximately 20 cm above the soil surface</tissue>
    </source>
</reference>
<sequence>MPTTEATSGTSCHIVNALLPASCLSLSFLSPSQWWRTSPPPQERKDSRNNSSQIASPWPWLVSPLLHPPEHFLPSTFPKSISSSFVQIHPFLVVTTCRDSCWRNYAIQIVENLDPRPLWNYMSIL</sequence>